<dbReference type="Pfam" id="PF04434">
    <property type="entry name" value="SWIM"/>
    <property type="match status" value="1"/>
</dbReference>
<keyword evidence="2 6" id="KW-0479">Metal-binding</keyword>
<reference evidence="9 10" key="1">
    <citation type="journal article" date="2022" name="Cell">
        <title>Repeat-based holocentromeres influence genome architecture and karyotype evolution.</title>
        <authorList>
            <person name="Hofstatter P.G."/>
            <person name="Thangavel G."/>
            <person name="Lux T."/>
            <person name="Neumann P."/>
            <person name="Vondrak T."/>
            <person name="Novak P."/>
            <person name="Zhang M."/>
            <person name="Costa L."/>
            <person name="Castellani M."/>
            <person name="Scott A."/>
            <person name="Toegelov H."/>
            <person name="Fuchs J."/>
            <person name="Mata-Sucre Y."/>
            <person name="Dias Y."/>
            <person name="Vanzela A.L.L."/>
            <person name="Huettel B."/>
            <person name="Almeida C.C.S."/>
            <person name="Simkova H."/>
            <person name="Souza G."/>
            <person name="Pedrosa-Harand A."/>
            <person name="Macas J."/>
            <person name="Mayer K.F.X."/>
            <person name="Houben A."/>
            <person name="Marques A."/>
        </authorList>
    </citation>
    <scope>NUCLEOTIDE SEQUENCE [LARGE SCALE GENOMIC DNA]</scope>
    <source>
        <strain evidence="9">RhyTen1mFocal</strain>
    </source>
</reference>
<comment type="caution">
    <text evidence="9">The sequence shown here is derived from an EMBL/GenBank/DDBJ whole genome shotgun (WGS) entry which is preliminary data.</text>
</comment>
<dbReference type="InterPro" id="IPR006564">
    <property type="entry name" value="Znf_PMZ"/>
</dbReference>
<comment type="similarity">
    <text evidence="1 6">Belongs to the FHY3/FAR1 family.</text>
</comment>
<keyword evidence="3 5" id="KW-0863">Zinc-finger</keyword>
<gene>
    <name evidence="9" type="ORF">LUZ61_009124</name>
</gene>
<dbReference type="EMBL" id="JAMRDG010000001">
    <property type="protein sequence ID" value="KAJ3705419.1"/>
    <property type="molecule type" value="Genomic_DNA"/>
</dbReference>
<evidence type="ECO:0000256" key="5">
    <source>
        <dbReference type="PROSITE-ProRule" id="PRU00325"/>
    </source>
</evidence>
<dbReference type="GO" id="GO:0008270">
    <property type="term" value="F:zinc ion binding"/>
    <property type="evidence" value="ECO:0007669"/>
    <property type="project" value="UniProtKB-UniRule"/>
</dbReference>
<keyword evidence="4 6" id="KW-0862">Zinc</keyword>
<feature type="domain" description="SWIM-type" evidence="8">
    <location>
        <begin position="629"/>
        <end position="676"/>
    </location>
</feature>
<evidence type="ECO:0000256" key="7">
    <source>
        <dbReference type="SAM" id="MobiDB-lite"/>
    </source>
</evidence>
<evidence type="ECO:0000256" key="1">
    <source>
        <dbReference type="ARBA" id="ARBA00005889"/>
    </source>
</evidence>
<dbReference type="Pfam" id="PF10551">
    <property type="entry name" value="MULE"/>
    <property type="match status" value="1"/>
</dbReference>
<organism evidence="9 10">
    <name type="scientific">Rhynchospora tenuis</name>
    <dbReference type="NCBI Taxonomy" id="198213"/>
    <lineage>
        <taxon>Eukaryota</taxon>
        <taxon>Viridiplantae</taxon>
        <taxon>Streptophyta</taxon>
        <taxon>Embryophyta</taxon>
        <taxon>Tracheophyta</taxon>
        <taxon>Spermatophyta</taxon>
        <taxon>Magnoliopsida</taxon>
        <taxon>Liliopsida</taxon>
        <taxon>Poales</taxon>
        <taxon>Cyperaceae</taxon>
        <taxon>Cyperoideae</taxon>
        <taxon>Rhynchosporeae</taxon>
        <taxon>Rhynchospora</taxon>
    </lineage>
</organism>
<dbReference type="GO" id="GO:0006355">
    <property type="term" value="P:regulation of DNA-templated transcription"/>
    <property type="evidence" value="ECO:0007669"/>
    <property type="project" value="UniProtKB-UniRule"/>
</dbReference>
<evidence type="ECO:0000256" key="6">
    <source>
        <dbReference type="RuleBase" id="RU367018"/>
    </source>
</evidence>
<accession>A0AAD5ZWY2</accession>
<feature type="region of interest" description="Disordered" evidence="7">
    <location>
        <begin position="1"/>
        <end position="22"/>
    </location>
</feature>
<evidence type="ECO:0000256" key="4">
    <source>
        <dbReference type="ARBA" id="ARBA00022833"/>
    </source>
</evidence>
<dbReference type="Proteomes" id="UP001210211">
    <property type="component" value="Unassembled WGS sequence"/>
</dbReference>
<dbReference type="GO" id="GO:0005634">
    <property type="term" value="C:nucleus"/>
    <property type="evidence" value="ECO:0007669"/>
    <property type="project" value="UniProtKB-SubCell"/>
</dbReference>
<dbReference type="InterPro" id="IPR031052">
    <property type="entry name" value="FHY3/FAR1"/>
</dbReference>
<dbReference type="InterPro" id="IPR007527">
    <property type="entry name" value="Znf_SWIM"/>
</dbReference>
<proteinExistence type="inferred from homology"/>
<dbReference type="Pfam" id="PF03101">
    <property type="entry name" value="FAR1"/>
    <property type="match status" value="2"/>
</dbReference>
<evidence type="ECO:0000313" key="10">
    <source>
        <dbReference type="Proteomes" id="UP001210211"/>
    </source>
</evidence>
<dbReference type="InterPro" id="IPR004330">
    <property type="entry name" value="FAR1_DNA_bnd_dom"/>
</dbReference>
<evidence type="ECO:0000256" key="3">
    <source>
        <dbReference type="ARBA" id="ARBA00022771"/>
    </source>
</evidence>
<evidence type="ECO:0000313" key="9">
    <source>
        <dbReference type="EMBL" id="KAJ3705419.1"/>
    </source>
</evidence>
<comment type="subcellular location">
    <subcellularLocation>
        <location evidence="6">Nucleus</location>
    </subcellularLocation>
</comment>
<dbReference type="PROSITE" id="PS50966">
    <property type="entry name" value="ZF_SWIM"/>
    <property type="match status" value="1"/>
</dbReference>
<dbReference type="PANTHER" id="PTHR31669">
    <property type="entry name" value="PROTEIN FAR1-RELATED SEQUENCE 10-RELATED"/>
    <property type="match status" value="1"/>
</dbReference>
<name>A0AAD5ZWY2_9POAL</name>
<evidence type="ECO:0000256" key="2">
    <source>
        <dbReference type="ARBA" id="ARBA00022723"/>
    </source>
</evidence>
<dbReference type="AlphaFoldDB" id="A0AAD5ZWY2"/>
<keyword evidence="10" id="KW-1185">Reference proteome</keyword>
<dbReference type="PANTHER" id="PTHR31669:SF23">
    <property type="entry name" value="PROTEIN FAR1-RELATED SEQUENCE"/>
    <property type="match status" value="1"/>
</dbReference>
<dbReference type="InterPro" id="IPR018289">
    <property type="entry name" value="MULE_transposase_dom"/>
</dbReference>
<evidence type="ECO:0000259" key="8">
    <source>
        <dbReference type="PROSITE" id="PS50966"/>
    </source>
</evidence>
<sequence length="801" mass="90662">MADPEVLPLPGPDSDTNPDESSLAVAMVEDDEGENERDKDDDDELDLKPKIGMYFETEDDAYEFYKKYAEGIGFVVRKSHKSRNTRLAVTKRWFVCHRQGFKQERSETKNPRAPGSRTGCGACLCIKIIPCGAFRVTEFVEEHNHPLADQPAVKMVLGPRAPPPLYDPKDGPALDMRFETEDDAYAFYNKYAEHVGFSVRKSYKKKHKGLLVSRIFVCSREGFAEKDKHRDPEDTPRRAGPTPSRTGCQACLIIKVQPPSKTFKVSKFVADHNHPLEDPESVHKLRSHKLKSKLLELELPERRKRMHGMLAGDAGAALEYLQNLQVENPSLFYAVGCNDEGKAINFFWADAKSCLDYMYFNDVVLYDTTYSLNTYSRPFGLFIGVDNFRQPMIFGAALMYDDSPEGIKWLFQAFNDAMHGKQPGSVLTDVGQKYADAVAAVWPGSMHHATVWHVYHSAKKNLKQLVDNAKASFMHSFAPVMFENEDEPGFLLSWDKLVEKYNLGDNEWMNELYRTKESWALPYWKHVFTADIITTLRKENIMSQLRKELNEQEDLLQLLKKYDLMLEEYRAAKLPVDTEAPLPIPTLRILKQVGNLYTTAAFKMFQTEFEDYMNSLAYPHAAAGMVSEYKVTIDEKPGEHTVRYDSLDGSVTCTCKRFESTGIQCAHVLKVLDLKNIKELPEQYIIRRWIKDARSGHFTTDLDSSLRASTNEARYKDLCRIASMIAARAARADEAMGFIESQSNALMKHLDHIFQTSGFSEMGNHAALPAPGPSSSAQPHNLVRGPQGNPLLRAANGILGV</sequence>
<comment type="function">
    <text evidence="6">Putative transcription activator involved in regulating light control of development.</text>
</comment>
<protein>
    <recommendedName>
        <fullName evidence="6">Protein FAR1-RELATED SEQUENCE</fullName>
    </recommendedName>
</protein>
<keyword evidence="6" id="KW-0539">Nucleus</keyword>
<dbReference type="SMART" id="SM00575">
    <property type="entry name" value="ZnF_PMZ"/>
    <property type="match status" value="1"/>
</dbReference>